<dbReference type="STRING" id="90262.A0A1X2I5A7"/>
<sequence>MTENTTQEDQWDSENYNTHASFVPKLGNTILAMLNAQSHERILDLGCGSGELTNDLAGQCAHVVGIDSSENMINKAIRIQRHKNTEYYVVDGQALSSWLTSKQIPLFDAVFSSAALHWMKEDPVAVIKGMHDALKPGGRMVVEAGGFMNVGEVHTALIQALNRRGLDGKSYSPWFFPSDVYYKQLLEENGFDVKDIALVPRPTHLNTDIAGWIETFGFTFLEALKTEQERQEAVREIVEQLRPGYQREDGSWHIMYVRLRVVAIKK</sequence>
<dbReference type="GO" id="GO:0032259">
    <property type="term" value="P:methylation"/>
    <property type="evidence" value="ECO:0007669"/>
    <property type="project" value="UniProtKB-KW"/>
</dbReference>
<dbReference type="Gene3D" id="3.40.50.150">
    <property type="entry name" value="Vaccinia Virus protein VP39"/>
    <property type="match status" value="1"/>
</dbReference>
<dbReference type="OrthoDB" id="6329284at2759"/>
<proteinExistence type="predicted"/>
<dbReference type="InterPro" id="IPR041698">
    <property type="entry name" value="Methyltransf_25"/>
</dbReference>
<evidence type="ECO:0000313" key="4">
    <source>
        <dbReference type="EMBL" id="ORZ09523.1"/>
    </source>
</evidence>
<organism evidence="4 5">
    <name type="scientific">Absidia repens</name>
    <dbReference type="NCBI Taxonomy" id="90262"/>
    <lineage>
        <taxon>Eukaryota</taxon>
        <taxon>Fungi</taxon>
        <taxon>Fungi incertae sedis</taxon>
        <taxon>Mucoromycota</taxon>
        <taxon>Mucoromycotina</taxon>
        <taxon>Mucoromycetes</taxon>
        <taxon>Mucorales</taxon>
        <taxon>Cunninghamellaceae</taxon>
        <taxon>Absidia</taxon>
    </lineage>
</organism>
<gene>
    <name evidence="4" type="ORF">BCR42DRAFT_494943</name>
</gene>
<keyword evidence="1 4" id="KW-0489">Methyltransferase</keyword>
<dbReference type="SUPFAM" id="SSF53335">
    <property type="entry name" value="S-adenosyl-L-methionine-dependent methyltransferases"/>
    <property type="match status" value="1"/>
</dbReference>
<dbReference type="CDD" id="cd02440">
    <property type="entry name" value="AdoMet_MTases"/>
    <property type="match status" value="1"/>
</dbReference>
<reference evidence="4 5" key="1">
    <citation type="submission" date="2016-07" db="EMBL/GenBank/DDBJ databases">
        <title>Pervasive Adenine N6-methylation of Active Genes in Fungi.</title>
        <authorList>
            <consortium name="DOE Joint Genome Institute"/>
            <person name="Mondo S.J."/>
            <person name="Dannebaum R.O."/>
            <person name="Kuo R.C."/>
            <person name="Labutti K."/>
            <person name="Haridas S."/>
            <person name="Kuo A."/>
            <person name="Salamov A."/>
            <person name="Ahrendt S.R."/>
            <person name="Lipzen A."/>
            <person name="Sullivan W."/>
            <person name="Andreopoulos W.B."/>
            <person name="Clum A."/>
            <person name="Lindquist E."/>
            <person name="Daum C."/>
            <person name="Ramamoorthy G.K."/>
            <person name="Gryganskyi A."/>
            <person name="Culley D."/>
            <person name="Magnuson J.K."/>
            <person name="James T.Y."/>
            <person name="O'Malley M.A."/>
            <person name="Stajich J.E."/>
            <person name="Spatafora J.W."/>
            <person name="Visel A."/>
            <person name="Grigoriev I.V."/>
        </authorList>
    </citation>
    <scope>NUCLEOTIDE SEQUENCE [LARGE SCALE GENOMIC DNA]</scope>
    <source>
        <strain evidence="4 5">NRRL 1336</strain>
    </source>
</reference>
<dbReference type="EMBL" id="MCGE01000027">
    <property type="protein sequence ID" value="ORZ09523.1"/>
    <property type="molecule type" value="Genomic_DNA"/>
</dbReference>
<keyword evidence="2 4" id="KW-0808">Transferase</keyword>
<dbReference type="GO" id="GO:0008168">
    <property type="term" value="F:methyltransferase activity"/>
    <property type="evidence" value="ECO:0007669"/>
    <property type="project" value="UniProtKB-KW"/>
</dbReference>
<evidence type="ECO:0000256" key="2">
    <source>
        <dbReference type="ARBA" id="ARBA00022679"/>
    </source>
</evidence>
<feature type="domain" description="Methyltransferase" evidence="3">
    <location>
        <begin position="42"/>
        <end position="138"/>
    </location>
</feature>
<evidence type="ECO:0000259" key="3">
    <source>
        <dbReference type="Pfam" id="PF13649"/>
    </source>
</evidence>
<comment type="caution">
    <text evidence="4">The sequence shown here is derived from an EMBL/GenBank/DDBJ whole genome shotgun (WGS) entry which is preliminary data.</text>
</comment>
<dbReference type="InterPro" id="IPR029063">
    <property type="entry name" value="SAM-dependent_MTases_sf"/>
</dbReference>
<dbReference type="PANTHER" id="PTHR43861:SF1">
    <property type="entry name" value="TRANS-ACONITATE 2-METHYLTRANSFERASE"/>
    <property type="match status" value="1"/>
</dbReference>
<name>A0A1X2I5A7_9FUNG</name>
<dbReference type="PANTHER" id="PTHR43861">
    <property type="entry name" value="TRANS-ACONITATE 2-METHYLTRANSFERASE-RELATED"/>
    <property type="match status" value="1"/>
</dbReference>
<keyword evidence="5" id="KW-1185">Reference proteome</keyword>
<accession>A0A1X2I5A7</accession>
<dbReference type="AlphaFoldDB" id="A0A1X2I5A7"/>
<protein>
    <submittedName>
        <fullName evidence="4">S-adenosyl-L-methionine-dependent methyltransferase</fullName>
    </submittedName>
</protein>
<dbReference type="Proteomes" id="UP000193560">
    <property type="component" value="Unassembled WGS sequence"/>
</dbReference>
<dbReference type="Pfam" id="PF13649">
    <property type="entry name" value="Methyltransf_25"/>
    <property type="match status" value="1"/>
</dbReference>
<evidence type="ECO:0000313" key="5">
    <source>
        <dbReference type="Proteomes" id="UP000193560"/>
    </source>
</evidence>
<evidence type="ECO:0000256" key="1">
    <source>
        <dbReference type="ARBA" id="ARBA00022603"/>
    </source>
</evidence>